<gene>
    <name evidence="1" type="ORF">LX83_005580</name>
</gene>
<proteinExistence type="predicted"/>
<dbReference type="InterPro" id="IPR006311">
    <property type="entry name" value="TAT_signal"/>
</dbReference>
<comment type="caution">
    <text evidence="1">The sequence shown here is derived from an EMBL/GenBank/DDBJ whole genome shotgun (WGS) entry which is preliminary data.</text>
</comment>
<dbReference type="SUPFAM" id="SSF53850">
    <property type="entry name" value="Periplasmic binding protein-like II"/>
    <property type="match status" value="1"/>
</dbReference>
<dbReference type="PANTHER" id="PTHR43649">
    <property type="entry name" value="ARABINOSE-BINDING PROTEIN-RELATED"/>
    <property type="match status" value="1"/>
</dbReference>
<dbReference type="RefSeq" id="WP_253776778.1">
    <property type="nucleotide sequence ID" value="NZ_JAMTCK010000015.1"/>
</dbReference>
<dbReference type="Pfam" id="PF01547">
    <property type="entry name" value="SBP_bac_1"/>
    <property type="match status" value="1"/>
</dbReference>
<dbReference type="Gene3D" id="3.40.190.10">
    <property type="entry name" value="Periplasmic binding protein-like II"/>
    <property type="match status" value="2"/>
</dbReference>
<name>A0AAE3GJT3_9PSEU</name>
<dbReference type="AlphaFoldDB" id="A0AAE3GJT3"/>
<dbReference type="InterPro" id="IPR050490">
    <property type="entry name" value="Bact_solute-bd_prot1"/>
</dbReference>
<dbReference type="Proteomes" id="UP001206128">
    <property type="component" value="Unassembled WGS sequence"/>
</dbReference>
<dbReference type="InterPro" id="IPR006059">
    <property type="entry name" value="SBP"/>
</dbReference>
<reference evidence="1" key="1">
    <citation type="submission" date="2022-06" db="EMBL/GenBank/DDBJ databases">
        <title>Genomic Encyclopedia of Archaeal and Bacterial Type Strains, Phase II (KMG-II): from individual species to whole genera.</title>
        <authorList>
            <person name="Goeker M."/>
        </authorList>
    </citation>
    <scope>NUCLEOTIDE SEQUENCE</scope>
    <source>
        <strain evidence="1">DSM 43935</strain>
    </source>
</reference>
<protein>
    <submittedName>
        <fullName evidence="1">Carbohydrate ABC transporter substrate-binding protein, CUT1 family (TC 3.A.1.1.-)</fullName>
    </submittedName>
</protein>
<evidence type="ECO:0000313" key="1">
    <source>
        <dbReference type="EMBL" id="MCP2168702.1"/>
    </source>
</evidence>
<organism evidence="1 2">
    <name type="scientific">Goodfellowiella coeruleoviolacea</name>
    <dbReference type="NCBI Taxonomy" id="334858"/>
    <lineage>
        <taxon>Bacteria</taxon>
        <taxon>Bacillati</taxon>
        <taxon>Actinomycetota</taxon>
        <taxon>Actinomycetes</taxon>
        <taxon>Pseudonocardiales</taxon>
        <taxon>Pseudonocardiaceae</taxon>
        <taxon>Goodfellowiella</taxon>
    </lineage>
</organism>
<keyword evidence="2" id="KW-1185">Reference proteome</keyword>
<evidence type="ECO:0000313" key="2">
    <source>
        <dbReference type="Proteomes" id="UP001206128"/>
    </source>
</evidence>
<accession>A0AAE3GJT3</accession>
<sequence>MARFSPRSPLSDTAGVLPPLGRRSMLKGLLATAGVAALPGLAACGSGGSGGSTDTVTFGSNYSDAVPKGAVQSVMDAFTKAQNLKVTVNTKDHNTYQEQITNYLQGRPDDVFCWFAGYRMQYFAGQGLASDLSDVWTDIGANFSAAQKEASTGADGKQYFVPFYYYPWAVFYRPSIWQQRGYEVPRTFDELVALAGRMKSDGLIPIAVGQKDGWPQMATLDYINLRTNGYEFHMNLMRGKEDWQGAKVRAVFENWRRLLPYYQENALGRTWQEASDSLEKGEAGMMVIGNQVLEKTKGQLDDLDFFAFPEIDPAHGVDTVEAPIDGFMLSRKPGNPDGAKKLLRFLGGAEAPVLYTKANPSVIATNAQADTSGYNKLQRKYIDFVGQAKHLTQFLDRDTDPRFASDAATNGINAFLNNPNDIDSVLKGLADQAKTIFTG</sequence>
<dbReference type="PROSITE" id="PS51318">
    <property type="entry name" value="TAT"/>
    <property type="match status" value="1"/>
</dbReference>
<dbReference type="EMBL" id="JAMTCK010000015">
    <property type="protein sequence ID" value="MCP2168702.1"/>
    <property type="molecule type" value="Genomic_DNA"/>
</dbReference>
<dbReference type="PANTHER" id="PTHR43649:SF14">
    <property type="entry name" value="BLR3389 PROTEIN"/>
    <property type="match status" value="1"/>
</dbReference>